<comment type="subcellular location">
    <subcellularLocation>
        <location evidence="1">Mitochondrion</location>
    </subcellularLocation>
</comment>
<keyword evidence="7" id="KW-0496">Mitochondrion</keyword>
<dbReference type="InterPro" id="IPR027417">
    <property type="entry name" value="P-loop_NTPase"/>
</dbReference>
<dbReference type="FunFam" id="2.40.30.10:FF:000008">
    <property type="entry name" value="Translation initiation factor IF-2"/>
    <property type="match status" value="1"/>
</dbReference>
<feature type="region of interest" description="Disordered" evidence="11">
    <location>
        <begin position="21"/>
        <end position="84"/>
    </location>
</feature>
<evidence type="ECO:0000256" key="10">
    <source>
        <dbReference type="ARBA" id="ARBA00044200"/>
    </source>
</evidence>
<keyword evidence="6" id="KW-0809">Transit peptide</keyword>
<keyword evidence="8" id="KW-0342">GTP-binding</keyword>
<feature type="domain" description="Tr-type G" evidence="12">
    <location>
        <begin position="358"/>
        <end position="536"/>
    </location>
</feature>
<feature type="compositionally biased region" description="Low complexity" evidence="11">
    <location>
        <begin position="58"/>
        <end position="84"/>
    </location>
</feature>
<dbReference type="CDD" id="cd03702">
    <property type="entry name" value="IF2_mtIF2_II"/>
    <property type="match status" value="1"/>
</dbReference>
<dbReference type="InterPro" id="IPR000178">
    <property type="entry name" value="TF_IF2_bacterial-like"/>
</dbReference>
<dbReference type="EMBL" id="JANVFU010000011">
    <property type="protein sequence ID" value="KAJ3741803.1"/>
    <property type="molecule type" value="Genomic_DNA"/>
</dbReference>
<evidence type="ECO:0000256" key="3">
    <source>
        <dbReference type="ARBA" id="ARBA00022540"/>
    </source>
</evidence>
<dbReference type="Pfam" id="PF22042">
    <property type="entry name" value="EF-G_D2"/>
    <property type="match status" value="1"/>
</dbReference>
<dbReference type="FunFam" id="3.40.50.10050:FF:000001">
    <property type="entry name" value="Translation initiation factor IF-2"/>
    <property type="match status" value="1"/>
</dbReference>
<dbReference type="Pfam" id="PF00009">
    <property type="entry name" value="GTP_EFTU"/>
    <property type="match status" value="1"/>
</dbReference>
<dbReference type="PROSITE" id="PS51722">
    <property type="entry name" value="G_TR_2"/>
    <property type="match status" value="1"/>
</dbReference>
<dbReference type="GO" id="GO:0003743">
    <property type="term" value="F:translation initiation factor activity"/>
    <property type="evidence" value="ECO:0007669"/>
    <property type="project" value="UniProtKB-KW"/>
</dbReference>
<feature type="compositionally biased region" description="Polar residues" evidence="11">
    <location>
        <begin position="163"/>
        <end position="175"/>
    </location>
</feature>
<dbReference type="AlphaFoldDB" id="A0A9W8NW04"/>
<evidence type="ECO:0000256" key="5">
    <source>
        <dbReference type="ARBA" id="ARBA00022917"/>
    </source>
</evidence>
<protein>
    <recommendedName>
        <fullName evidence="10">Translation initiation factor IF-2, mitochondrial</fullName>
    </recommendedName>
</protein>
<dbReference type="SUPFAM" id="SSF50447">
    <property type="entry name" value="Translation proteins"/>
    <property type="match status" value="2"/>
</dbReference>
<feature type="compositionally biased region" description="Polar residues" evidence="11">
    <location>
        <begin position="23"/>
        <end position="33"/>
    </location>
</feature>
<dbReference type="InterPro" id="IPR000795">
    <property type="entry name" value="T_Tr_GTP-bd_dom"/>
</dbReference>
<dbReference type="CDD" id="cd03692">
    <property type="entry name" value="mtIF2_IVc"/>
    <property type="match status" value="1"/>
</dbReference>
<comment type="caution">
    <text evidence="13">The sequence shown here is derived from an EMBL/GenBank/DDBJ whole genome shotgun (WGS) entry which is preliminary data.</text>
</comment>
<keyword evidence="3" id="KW-0396">Initiation factor</keyword>
<dbReference type="GO" id="GO:0005525">
    <property type="term" value="F:GTP binding"/>
    <property type="evidence" value="ECO:0007669"/>
    <property type="project" value="UniProtKB-KW"/>
</dbReference>
<keyword evidence="4" id="KW-0547">Nucleotide-binding</keyword>
<gene>
    <name evidence="13" type="ORF">DFH05DRAFT_1551613</name>
</gene>
<dbReference type="GO" id="GO:0003924">
    <property type="term" value="F:GTPase activity"/>
    <property type="evidence" value="ECO:0007669"/>
    <property type="project" value="InterPro"/>
</dbReference>
<dbReference type="FunFam" id="3.40.50.300:FF:000019">
    <property type="entry name" value="Translation initiation factor IF-2"/>
    <property type="match status" value="1"/>
</dbReference>
<comment type="function">
    <text evidence="9">One of the essential components for the initiation of protein synthesis. Protects formylmethionyl-tRNA from spontaneous hydrolysis and promotes its binding to the 30S ribosomal subunits. Also involved in the hydrolysis of GTP during the formation of the 70S ribosomal complex.</text>
</comment>
<feature type="region of interest" description="Disordered" evidence="11">
    <location>
        <begin position="98"/>
        <end position="117"/>
    </location>
</feature>
<keyword evidence="14" id="KW-1185">Reference proteome</keyword>
<dbReference type="Proteomes" id="UP001142393">
    <property type="component" value="Unassembled WGS sequence"/>
</dbReference>
<dbReference type="InterPro" id="IPR036925">
    <property type="entry name" value="TIF_IF2_dom3_sf"/>
</dbReference>
<name>A0A9W8NW04_9AGAR</name>
<dbReference type="InterPro" id="IPR023115">
    <property type="entry name" value="TIF_IF2_dom3"/>
</dbReference>
<dbReference type="SUPFAM" id="SSF52540">
    <property type="entry name" value="P-loop containing nucleoside triphosphate hydrolases"/>
    <property type="match status" value="1"/>
</dbReference>
<dbReference type="Gene3D" id="2.40.30.10">
    <property type="entry name" value="Translation factors"/>
    <property type="match status" value="2"/>
</dbReference>
<dbReference type="InterPro" id="IPR005225">
    <property type="entry name" value="Small_GTP-bd"/>
</dbReference>
<dbReference type="InterPro" id="IPR015760">
    <property type="entry name" value="TIF_IF2"/>
</dbReference>
<dbReference type="PANTHER" id="PTHR43381:SF20">
    <property type="entry name" value="TRANSLATION INITIATION FACTOR IF-2, MITOCHONDRIAL"/>
    <property type="match status" value="1"/>
</dbReference>
<dbReference type="PRINTS" id="PR00315">
    <property type="entry name" value="ELONGATNFCT"/>
</dbReference>
<evidence type="ECO:0000256" key="1">
    <source>
        <dbReference type="ARBA" id="ARBA00004173"/>
    </source>
</evidence>
<dbReference type="InterPro" id="IPR009000">
    <property type="entry name" value="Transl_B-barrel_sf"/>
</dbReference>
<evidence type="ECO:0000259" key="12">
    <source>
        <dbReference type="PROSITE" id="PS51722"/>
    </source>
</evidence>
<dbReference type="Gene3D" id="3.40.50.300">
    <property type="entry name" value="P-loop containing nucleotide triphosphate hydrolases"/>
    <property type="match status" value="1"/>
</dbReference>
<dbReference type="NCBIfam" id="TIGR00487">
    <property type="entry name" value="IF-2"/>
    <property type="match status" value="1"/>
</dbReference>
<keyword evidence="5" id="KW-0648">Protein biosynthesis</keyword>
<dbReference type="Pfam" id="PF11987">
    <property type="entry name" value="IF-2"/>
    <property type="match status" value="1"/>
</dbReference>
<evidence type="ECO:0000256" key="7">
    <source>
        <dbReference type="ARBA" id="ARBA00023128"/>
    </source>
</evidence>
<feature type="region of interest" description="Disordered" evidence="11">
    <location>
        <begin position="651"/>
        <end position="677"/>
    </location>
</feature>
<evidence type="ECO:0000256" key="2">
    <source>
        <dbReference type="ARBA" id="ARBA00007733"/>
    </source>
</evidence>
<feature type="region of interest" description="Disordered" evidence="11">
    <location>
        <begin position="154"/>
        <end position="175"/>
    </location>
</feature>
<dbReference type="Gene3D" id="3.40.50.10050">
    <property type="entry name" value="Translation initiation factor IF- 2, domain 3"/>
    <property type="match status" value="1"/>
</dbReference>
<sequence>MHRTRQAVPFICRQCSQKYRPASTATKLQSGSEVSADENKWRLQKPVPQTNTSRDTGAASYSSSPVSNASSSPSLQGGSSSAAGLPLRARSWSRIIPAASSPTNSVPTPAPVSPNSTYKAAPALRQQVMLDREEAPHTRPPPLSNIHAQNAKFSDGNHLLGQDSPNSRNGTSKHYLTNRNSSLISSVHSSTRTAPSTSASSDLDLWGSYVDTLDARRGTNKSHFGPKPERRGSLIPKMRAIPEHIVDYQNDHRAARTPREKLRKKKVFVQRKVSVDVYIPSVVSVGQLAQLLDVRLARLQRKMEQSGMGEETSYDHVLTSDYAVLLAEEFGKNPIVNDEMAFDIYPSPPHPKLGSVPLRPPIVTIMGHVDHGKTTLLDTLRSTSVAKGEAGGITQHIGAFSVPVPSTSNDNGLKTITFLDTPGHAAFSAMRARGAGVTDIIVLVVAADDGIMPQTHEVINLIKKEQDKVGVVVAINKVDKPGISIEAVQNSLLAEGLQLEQYGGDIPAVNVSGKTGEGLPSLVETLSAMAEMQDLRAEQEGPAHGYVLESNMHKGLGPVATVLVLRGSLKIGSHIISGLSYARVRVMNDSNGKPVKAATPGMAVTISGWKTLPSAGGDVLQGSEADIKKAIANRQRKAEIESSLADMEAINSTRRQDREKRELELQSGKDVVTSEEQPEYGPKELRLVIKADVSGSAEAVVGALQGIGNNVAIAKVISSGVGDVTESDVTLAQTAGGMIVAFNVNASKQMQSAAAQKNVTILSSGVIYKLMDDVQDHVIKLLPVIVEKKITGEAQVLQTFDIQAKKQVVKVAGCRVTNGMVERSKQARVIRNGETVHEGPVETLRVIKKDVMEVRKGSEFGLSLANFSGLQAGDSIQMFTIIEKPGVL</sequence>
<evidence type="ECO:0000256" key="4">
    <source>
        <dbReference type="ARBA" id="ARBA00022741"/>
    </source>
</evidence>
<feature type="compositionally biased region" description="Basic and acidic residues" evidence="11">
    <location>
        <begin position="654"/>
        <end position="664"/>
    </location>
</feature>
<dbReference type="PANTHER" id="PTHR43381">
    <property type="entry name" value="TRANSLATION INITIATION FACTOR IF-2-RELATED"/>
    <property type="match status" value="1"/>
</dbReference>
<feature type="compositionally biased region" description="Polar residues" evidence="11">
    <location>
        <begin position="100"/>
        <end position="117"/>
    </location>
</feature>
<evidence type="ECO:0000256" key="6">
    <source>
        <dbReference type="ARBA" id="ARBA00022946"/>
    </source>
</evidence>
<evidence type="ECO:0000313" key="14">
    <source>
        <dbReference type="Proteomes" id="UP001142393"/>
    </source>
</evidence>
<comment type="similarity">
    <text evidence="2">Belongs to the TRAFAC class translation factor GTPase superfamily. Classic translation factor GTPase family. IF-2 subfamily.</text>
</comment>
<dbReference type="NCBIfam" id="TIGR00231">
    <property type="entry name" value="small_GTP"/>
    <property type="match status" value="1"/>
</dbReference>
<evidence type="ECO:0000256" key="9">
    <source>
        <dbReference type="ARBA" id="ARBA00025162"/>
    </source>
</evidence>
<dbReference type="SUPFAM" id="SSF52156">
    <property type="entry name" value="Initiation factor IF2/eIF5b, domain 3"/>
    <property type="match status" value="1"/>
</dbReference>
<dbReference type="HAMAP" id="MF_00100_B">
    <property type="entry name" value="IF_2_B"/>
    <property type="match status" value="1"/>
</dbReference>
<accession>A0A9W8NW04</accession>
<dbReference type="GO" id="GO:0005739">
    <property type="term" value="C:mitochondrion"/>
    <property type="evidence" value="ECO:0007669"/>
    <property type="project" value="UniProtKB-SubCell"/>
</dbReference>
<reference evidence="13 14" key="1">
    <citation type="journal article" date="2023" name="Proc. Natl. Acad. Sci. U.S.A.">
        <title>A global phylogenomic analysis of the shiitake genus Lentinula.</title>
        <authorList>
            <person name="Sierra-Patev S."/>
            <person name="Min B."/>
            <person name="Naranjo-Ortiz M."/>
            <person name="Looney B."/>
            <person name="Konkel Z."/>
            <person name="Slot J.C."/>
            <person name="Sakamoto Y."/>
            <person name="Steenwyk J.L."/>
            <person name="Rokas A."/>
            <person name="Carro J."/>
            <person name="Camarero S."/>
            <person name="Ferreira P."/>
            <person name="Molpeceres G."/>
            <person name="Ruiz-Duenas F.J."/>
            <person name="Serrano A."/>
            <person name="Henrissat B."/>
            <person name="Drula E."/>
            <person name="Hughes K.W."/>
            <person name="Mata J.L."/>
            <person name="Ishikawa N.K."/>
            <person name="Vargas-Isla R."/>
            <person name="Ushijima S."/>
            <person name="Smith C.A."/>
            <person name="Donoghue J."/>
            <person name="Ahrendt S."/>
            <person name="Andreopoulos W."/>
            <person name="He G."/>
            <person name="LaButti K."/>
            <person name="Lipzen A."/>
            <person name="Ng V."/>
            <person name="Riley R."/>
            <person name="Sandor L."/>
            <person name="Barry K."/>
            <person name="Martinez A.T."/>
            <person name="Xiao Y."/>
            <person name="Gibbons J.G."/>
            <person name="Terashima K."/>
            <person name="Grigoriev I.V."/>
            <person name="Hibbett D."/>
        </authorList>
    </citation>
    <scope>NUCLEOTIDE SEQUENCE [LARGE SCALE GENOMIC DNA]</scope>
    <source>
        <strain evidence="13 14">TFB7810</strain>
    </source>
</reference>
<evidence type="ECO:0000256" key="11">
    <source>
        <dbReference type="SAM" id="MobiDB-lite"/>
    </source>
</evidence>
<dbReference type="InterPro" id="IPR053905">
    <property type="entry name" value="EF-G-like_DII"/>
</dbReference>
<dbReference type="InterPro" id="IPR044145">
    <property type="entry name" value="IF2_II"/>
</dbReference>
<evidence type="ECO:0000313" key="13">
    <source>
        <dbReference type="EMBL" id="KAJ3741803.1"/>
    </source>
</evidence>
<evidence type="ECO:0000256" key="8">
    <source>
        <dbReference type="ARBA" id="ARBA00023134"/>
    </source>
</evidence>
<dbReference type="CDD" id="cd01887">
    <property type="entry name" value="IF2_eIF5B"/>
    <property type="match status" value="1"/>
</dbReference>
<organism evidence="13 14">
    <name type="scientific">Lentinula detonsa</name>
    <dbReference type="NCBI Taxonomy" id="2804962"/>
    <lineage>
        <taxon>Eukaryota</taxon>
        <taxon>Fungi</taxon>
        <taxon>Dikarya</taxon>
        <taxon>Basidiomycota</taxon>
        <taxon>Agaricomycotina</taxon>
        <taxon>Agaricomycetes</taxon>
        <taxon>Agaricomycetidae</taxon>
        <taxon>Agaricales</taxon>
        <taxon>Marasmiineae</taxon>
        <taxon>Omphalotaceae</taxon>
        <taxon>Lentinula</taxon>
    </lineage>
</organism>
<proteinExistence type="inferred from homology"/>